<dbReference type="InterPro" id="IPR019301">
    <property type="entry name" value="Flagellar_prot_FlgJ_N"/>
</dbReference>
<keyword evidence="3" id="KW-0969">Cilium</keyword>
<reference evidence="3 4" key="1">
    <citation type="submission" date="2020-07" db="EMBL/GenBank/DDBJ databases">
        <title>Genomic Encyclopedia of Type Strains, Phase IV (KMG-IV): sequencing the most valuable type-strain genomes for metagenomic binning, comparative biology and taxonomic classification.</title>
        <authorList>
            <person name="Goeker M."/>
        </authorList>
    </citation>
    <scope>NUCLEOTIDE SEQUENCE [LARGE SCALE GENOMIC DNA]</scope>
    <source>
        <strain evidence="3 4">DSM 29043</strain>
    </source>
</reference>
<evidence type="ECO:0000313" key="3">
    <source>
        <dbReference type="EMBL" id="NYH95002.1"/>
    </source>
</evidence>
<dbReference type="AlphaFoldDB" id="A0A7Z0BV97"/>
<feature type="compositionally biased region" description="Low complexity" evidence="1">
    <location>
        <begin position="1"/>
        <end position="19"/>
    </location>
</feature>
<feature type="region of interest" description="Disordered" evidence="1">
    <location>
        <begin position="1"/>
        <end position="22"/>
    </location>
</feature>
<evidence type="ECO:0000313" key="4">
    <source>
        <dbReference type="Proteomes" id="UP000522081"/>
    </source>
</evidence>
<comment type="caution">
    <text evidence="3">The sequence shown here is derived from an EMBL/GenBank/DDBJ whole genome shotgun (WGS) entry which is preliminary data.</text>
</comment>
<organism evidence="3 4">
    <name type="scientific">Novosphingobium marinum</name>
    <dbReference type="NCBI Taxonomy" id="1514948"/>
    <lineage>
        <taxon>Bacteria</taxon>
        <taxon>Pseudomonadati</taxon>
        <taxon>Pseudomonadota</taxon>
        <taxon>Alphaproteobacteria</taxon>
        <taxon>Sphingomonadales</taxon>
        <taxon>Sphingomonadaceae</taxon>
        <taxon>Novosphingobium</taxon>
    </lineage>
</organism>
<gene>
    <name evidence="3" type="ORF">FHS75_001321</name>
</gene>
<dbReference type="Proteomes" id="UP000522081">
    <property type="component" value="Unassembled WGS sequence"/>
</dbReference>
<dbReference type="Pfam" id="PF10135">
    <property type="entry name" value="Rod-binding"/>
    <property type="match status" value="1"/>
</dbReference>
<evidence type="ECO:0000256" key="1">
    <source>
        <dbReference type="SAM" id="MobiDB-lite"/>
    </source>
</evidence>
<accession>A0A7Z0BV97</accession>
<keyword evidence="3" id="KW-0282">Flagellum</keyword>
<dbReference type="RefSeq" id="WP_179406904.1">
    <property type="nucleotide sequence ID" value="NZ_BMGF01000009.1"/>
</dbReference>
<sequence>MSPLSSSSIGSSPSVASGGDRAELSAAAKQFEAIFLRQMLAAARKAGFGDDLLGNGGTETFRQMQDEHFADLAAGTGAFGMAERIEAQLAQFLPPESGSRG</sequence>
<name>A0A7Z0BV97_9SPHN</name>
<evidence type="ECO:0000259" key="2">
    <source>
        <dbReference type="Pfam" id="PF10135"/>
    </source>
</evidence>
<keyword evidence="3" id="KW-0966">Cell projection</keyword>
<feature type="domain" description="Flagellar protein FlgJ N-terminal" evidence="2">
    <location>
        <begin position="44"/>
        <end position="88"/>
    </location>
</feature>
<keyword evidence="4" id="KW-1185">Reference proteome</keyword>
<dbReference type="EMBL" id="JACBZF010000002">
    <property type="protein sequence ID" value="NYH95002.1"/>
    <property type="molecule type" value="Genomic_DNA"/>
</dbReference>
<protein>
    <submittedName>
        <fullName evidence="3">Flagellar protein FlgJ</fullName>
    </submittedName>
</protein>
<proteinExistence type="predicted"/>